<dbReference type="EMBL" id="JBBPDW010000009">
    <property type="protein sequence ID" value="KAK7549339.1"/>
    <property type="molecule type" value="Genomic_DNA"/>
</dbReference>
<reference evidence="2 3" key="1">
    <citation type="submission" date="2024-04" db="EMBL/GenBank/DDBJ databases">
        <title>Phyllosticta paracitricarpa is synonymous to the EU quarantine fungus P. citricarpa based on phylogenomic analyses.</title>
        <authorList>
            <consortium name="Lawrence Berkeley National Laboratory"/>
            <person name="Van Ingen-Buijs V.A."/>
            <person name="Van Westerhoven A.C."/>
            <person name="Haridas S."/>
            <person name="Skiadas P."/>
            <person name="Martin F."/>
            <person name="Groenewald J.Z."/>
            <person name="Crous P.W."/>
            <person name="Seidl M.F."/>
        </authorList>
    </citation>
    <scope>NUCLEOTIDE SEQUENCE [LARGE SCALE GENOMIC DNA]</scope>
    <source>
        <strain evidence="2 3">CBS 122670</strain>
    </source>
</reference>
<feature type="transmembrane region" description="Helical" evidence="1">
    <location>
        <begin position="144"/>
        <end position="163"/>
    </location>
</feature>
<keyword evidence="3" id="KW-1185">Reference proteome</keyword>
<proteinExistence type="predicted"/>
<keyword evidence="1" id="KW-1133">Transmembrane helix</keyword>
<evidence type="ECO:0008006" key="4">
    <source>
        <dbReference type="Google" id="ProtNLM"/>
    </source>
</evidence>
<accession>A0ABR1MH58</accession>
<keyword evidence="1" id="KW-0812">Transmembrane</keyword>
<keyword evidence="1" id="KW-0472">Membrane</keyword>
<comment type="caution">
    <text evidence="2">The sequence shown here is derived from an EMBL/GenBank/DDBJ whole genome shotgun (WGS) entry which is preliminary data.</text>
</comment>
<evidence type="ECO:0000313" key="3">
    <source>
        <dbReference type="Proteomes" id="UP001365128"/>
    </source>
</evidence>
<gene>
    <name evidence="2" type="ORF">IWX46DRAFT_674004</name>
</gene>
<dbReference type="Proteomes" id="UP001365128">
    <property type="component" value="Unassembled WGS sequence"/>
</dbReference>
<evidence type="ECO:0000313" key="2">
    <source>
        <dbReference type="EMBL" id="KAK7549339.1"/>
    </source>
</evidence>
<protein>
    <recommendedName>
        <fullName evidence="4">Transmembrane protein</fullName>
    </recommendedName>
</protein>
<organism evidence="2 3">
    <name type="scientific">Phyllosticta citricarpa</name>
    <dbReference type="NCBI Taxonomy" id="55181"/>
    <lineage>
        <taxon>Eukaryota</taxon>
        <taxon>Fungi</taxon>
        <taxon>Dikarya</taxon>
        <taxon>Ascomycota</taxon>
        <taxon>Pezizomycotina</taxon>
        <taxon>Dothideomycetes</taxon>
        <taxon>Dothideomycetes incertae sedis</taxon>
        <taxon>Botryosphaeriales</taxon>
        <taxon>Phyllostictaceae</taxon>
        <taxon>Phyllosticta</taxon>
    </lineage>
</organism>
<evidence type="ECO:0000256" key="1">
    <source>
        <dbReference type="SAM" id="Phobius"/>
    </source>
</evidence>
<name>A0ABR1MH58_9PEZI</name>
<sequence length="268" mass="30792">MRVVDMHQGEMVTIERWERERECEWEWEWEWGGRVRKHKSFSKASPSLRWSFDGSVDRRTQPPRRPRHEKTSCQFQFPTDWLAMFLARLAGCTTTSRLHVPLAPATPDVRGREGGRECCVCQTERNRRRLLKLRRAESDERVRAHRSVFVVVVVVVVVEFFSWGNTYMPTYSQVMANVAPGFQSSVVSHQVSQSVPCMHGNNGHHSFPADEEFTRQSKRSAVRQGPVLGLHASFPERFDSRRNIHRWAARVGGGSPPGLLESQSALPL</sequence>